<dbReference type="PANTHER" id="PTHR46865:SF2">
    <property type="entry name" value="MONOOXYGENASE"/>
    <property type="match status" value="1"/>
</dbReference>
<dbReference type="Gene3D" id="3.30.9.10">
    <property type="entry name" value="D-Amino Acid Oxidase, subunit A, domain 2"/>
    <property type="match status" value="1"/>
</dbReference>
<evidence type="ECO:0000313" key="3">
    <source>
        <dbReference type="Proteomes" id="UP000324678"/>
    </source>
</evidence>
<dbReference type="Gene3D" id="3.50.50.60">
    <property type="entry name" value="FAD/NAD(P)-binding domain"/>
    <property type="match status" value="1"/>
</dbReference>
<dbReference type="InterPro" id="IPR002938">
    <property type="entry name" value="FAD-bd"/>
</dbReference>
<reference evidence="2 3" key="1">
    <citation type="submission" date="2019-09" db="EMBL/GenBank/DDBJ databases">
        <title>Genome sequencing of strain KACC 19306.</title>
        <authorList>
            <person name="Heo J."/>
            <person name="Kim S.-J."/>
            <person name="Kim J.-S."/>
            <person name="Hong S.-B."/>
            <person name="Kwon S.-W."/>
        </authorList>
    </citation>
    <scope>NUCLEOTIDE SEQUENCE [LARGE SCALE GENOMIC DNA]</scope>
    <source>
        <strain evidence="2 3">KACC 19306</strain>
    </source>
</reference>
<feature type="domain" description="FAD-binding" evidence="1">
    <location>
        <begin position="8"/>
        <end position="336"/>
    </location>
</feature>
<organism evidence="2 3">
    <name type="scientific">Agromyces intestinalis</name>
    <dbReference type="NCBI Taxonomy" id="2592652"/>
    <lineage>
        <taxon>Bacteria</taxon>
        <taxon>Bacillati</taxon>
        <taxon>Actinomycetota</taxon>
        <taxon>Actinomycetes</taxon>
        <taxon>Micrococcales</taxon>
        <taxon>Microbacteriaceae</taxon>
        <taxon>Agromyces</taxon>
    </lineage>
</organism>
<sequence length="425" mass="44675">MTTRPTPHVLVSGAGIAGTALALQLIRSGIRTTVIERAAAPRPGGQAVDLRGPSREAAERMGLMPGITRHQLQEEGLIYVDAHGRGYGRMAMEDFDGQGAVAEIEITRGDLVEVIAEALAEASALAVDEAGEPLLDLRYDDAIASLTQDADGVDIRFTSGRSRRFDLVVGADGVHSATRRLAFGPEERYATPLGGYGAFFTMPSPADLEPDWFSMRLVPGAMLGIRPDADPATSKAILTVRGPHDPSLRRDRAAQQEVVRQAIQGAGWHADAVLAAMEEADDFYFDELVRVDVPDLAAGRVTLVGDAGYSGSPLTGMGTAMALVGAYVLAAELAATPGDPAAAIARYGAAIAPFLEQAKKIPGGSLSTMLPRTKLLSALSKANVKVMLSRPLRPLMKRMFLAGQGAELDLPATSADAALDRVSAA</sequence>
<dbReference type="KEGG" id="ail:FLP10_07685"/>
<dbReference type="EMBL" id="CP043505">
    <property type="protein sequence ID" value="QEO14311.1"/>
    <property type="molecule type" value="Genomic_DNA"/>
</dbReference>
<proteinExistence type="predicted"/>
<dbReference type="RefSeq" id="WP_149160332.1">
    <property type="nucleotide sequence ID" value="NZ_CP043505.1"/>
</dbReference>
<dbReference type="SUPFAM" id="SSF51905">
    <property type="entry name" value="FAD/NAD(P)-binding domain"/>
    <property type="match status" value="1"/>
</dbReference>
<name>A0A5C1YDX0_9MICO</name>
<dbReference type="OrthoDB" id="3356051at2"/>
<dbReference type="InterPro" id="IPR036188">
    <property type="entry name" value="FAD/NAD-bd_sf"/>
</dbReference>
<dbReference type="PRINTS" id="PR00420">
    <property type="entry name" value="RNGMNOXGNASE"/>
</dbReference>
<gene>
    <name evidence="2" type="ORF">FLP10_07685</name>
</gene>
<accession>A0A5C1YDX0</accession>
<protein>
    <submittedName>
        <fullName evidence="2">FAD-binding monooxygenase</fullName>
    </submittedName>
</protein>
<keyword evidence="2" id="KW-0503">Monooxygenase</keyword>
<dbReference type="PANTHER" id="PTHR46865">
    <property type="entry name" value="OXIDOREDUCTASE-RELATED"/>
    <property type="match status" value="1"/>
</dbReference>
<dbReference type="AlphaFoldDB" id="A0A5C1YDX0"/>
<evidence type="ECO:0000313" key="2">
    <source>
        <dbReference type="EMBL" id="QEO14311.1"/>
    </source>
</evidence>
<keyword evidence="3" id="KW-1185">Reference proteome</keyword>
<dbReference type="InterPro" id="IPR051704">
    <property type="entry name" value="FAD_aromatic-hydroxylase"/>
</dbReference>
<keyword evidence="2" id="KW-0560">Oxidoreductase</keyword>
<evidence type="ECO:0000259" key="1">
    <source>
        <dbReference type="Pfam" id="PF01494"/>
    </source>
</evidence>
<dbReference type="Pfam" id="PF01494">
    <property type="entry name" value="FAD_binding_3"/>
    <property type="match status" value="1"/>
</dbReference>
<dbReference type="Proteomes" id="UP000324678">
    <property type="component" value="Chromosome"/>
</dbReference>
<dbReference type="GO" id="GO:0004497">
    <property type="term" value="F:monooxygenase activity"/>
    <property type="evidence" value="ECO:0007669"/>
    <property type="project" value="UniProtKB-KW"/>
</dbReference>
<dbReference type="GO" id="GO:0071949">
    <property type="term" value="F:FAD binding"/>
    <property type="evidence" value="ECO:0007669"/>
    <property type="project" value="InterPro"/>
</dbReference>